<reference evidence="2 3" key="1">
    <citation type="journal article" date="2014" name="BMC Genomics">
        <title>Genome based analysis of type-I polyketide synthase and nonribosomal peptide synthetase gene clusters in seven strains of five representative Nocardia species.</title>
        <authorList>
            <person name="Komaki H."/>
            <person name="Ichikawa N."/>
            <person name="Hosoyama A."/>
            <person name="Takahashi-Nakaguchi A."/>
            <person name="Matsuzawa T."/>
            <person name="Suzuki K."/>
            <person name="Fujita N."/>
            <person name="Gonoi T."/>
        </authorList>
    </citation>
    <scope>NUCLEOTIDE SEQUENCE [LARGE SCALE GENOMIC DNA]</scope>
    <source>
        <strain evidence="2 3">NBRC 15531</strain>
    </source>
</reference>
<gene>
    <name evidence="2" type="ORF">NCAST_35_00730</name>
</gene>
<protein>
    <submittedName>
        <fullName evidence="2">Uncharacterized protein</fullName>
    </submittedName>
</protein>
<evidence type="ECO:0000313" key="2">
    <source>
        <dbReference type="EMBL" id="GAD87551.1"/>
    </source>
</evidence>
<keyword evidence="3" id="KW-1185">Reference proteome</keyword>
<name>U5EMD3_NOCAS</name>
<evidence type="ECO:0000256" key="1">
    <source>
        <dbReference type="SAM" id="MobiDB-lite"/>
    </source>
</evidence>
<feature type="region of interest" description="Disordered" evidence="1">
    <location>
        <begin position="1"/>
        <end position="36"/>
    </location>
</feature>
<sequence>MIGQRPEEVAQRDHAGRPSVPDAHSMRDRQVRSGSAGMLRVSVLDTAHLSL</sequence>
<proteinExistence type="predicted"/>
<feature type="compositionally biased region" description="Basic and acidic residues" evidence="1">
    <location>
        <begin position="1"/>
        <end position="16"/>
    </location>
</feature>
<dbReference type="AlphaFoldDB" id="U5EMD3"/>
<dbReference type="EMBL" id="BAFO02000035">
    <property type="protein sequence ID" value="GAD87551.1"/>
    <property type="molecule type" value="Genomic_DNA"/>
</dbReference>
<comment type="caution">
    <text evidence="2">The sequence shown here is derived from an EMBL/GenBank/DDBJ whole genome shotgun (WGS) entry which is preliminary data.</text>
</comment>
<evidence type="ECO:0000313" key="3">
    <source>
        <dbReference type="Proteomes" id="UP000017048"/>
    </source>
</evidence>
<accession>U5EMD3</accession>
<dbReference type="Proteomes" id="UP000017048">
    <property type="component" value="Unassembled WGS sequence"/>
</dbReference>
<organism evidence="2 3">
    <name type="scientific">Nocardia asteroides NBRC 15531</name>
    <dbReference type="NCBI Taxonomy" id="1110697"/>
    <lineage>
        <taxon>Bacteria</taxon>
        <taxon>Bacillati</taxon>
        <taxon>Actinomycetota</taxon>
        <taxon>Actinomycetes</taxon>
        <taxon>Mycobacteriales</taxon>
        <taxon>Nocardiaceae</taxon>
        <taxon>Nocardia</taxon>
    </lineage>
</organism>